<proteinExistence type="inferred from homology"/>
<evidence type="ECO:0000256" key="2">
    <source>
        <dbReference type="ARBA" id="ARBA00004613"/>
    </source>
</evidence>
<evidence type="ECO:0000256" key="3">
    <source>
        <dbReference type="ARBA" id="ARBA00005709"/>
    </source>
</evidence>
<dbReference type="Gene3D" id="3.30.70.2120">
    <property type="match status" value="1"/>
</dbReference>
<dbReference type="KEGG" id="paca:ID47_02150"/>
<feature type="region of interest" description="Disordered" evidence="5">
    <location>
        <begin position="25"/>
        <end position="45"/>
    </location>
</feature>
<evidence type="ECO:0000256" key="1">
    <source>
        <dbReference type="ARBA" id="ARBA00004365"/>
    </source>
</evidence>
<dbReference type="GO" id="GO:0005198">
    <property type="term" value="F:structural molecule activity"/>
    <property type="evidence" value="ECO:0007669"/>
    <property type="project" value="InterPro"/>
</dbReference>
<dbReference type="Pfam" id="PF00669">
    <property type="entry name" value="Flagellin_N"/>
    <property type="match status" value="1"/>
</dbReference>
<dbReference type="PANTHER" id="PTHR42792:SF2">
    <property type="entry name" value="FLAGELLIN"/>
    <property type="match status" value="1"/>
</dbReference>
<evidence type="ECO:0000259" key="6">
    <source>
        <dbReference type="Pfam" id="PF00669"/>
    </source>
</evidence>
<comment type="subcellular location">
    <subcellularLocation>
        <location evidence="1">Bacterial flagellum</location>
    </subcellularLocation>
    <subcellularLocation>
        <location evidence="2">Secreted</location>
    </subcellularLocation>
</comment>
<dbReference type="STRING" id="91604.ID47_02150"/>
<sequence length="501" mass="51269">MVSAATNLGANAAKRYLEINTGKSTRATEELASGSKASNPSYDPSSSAVAYRLSATVQSLVQASANVSQATSMIQMATGSLGATQDVLTRMKELTVKANTNSVGDSERKMINDEFQQLLNQVTVNANSARWGGVSLFTGGAGTATHSGAVTEAATGLVAAATAFAGTLNTANTQGNITGYAVDATVTANNGLYDVTVQISDQTFKATVGAAVAGGALTLVSTTDPSTSISFNYDAADVTGITNATTFQSTLRTSLGIEAGAARASFEALSTNAAAVTGGAVTLSAGSGTNAGTWALTYNYDATSKVGTFKASLGTEYYTATIDTSIYATPATLSTTVSFSNGISLALSSFDSTTSLAQETFSITAGTQIKQAFQYGEKATDMLDVTFKGATAAALNLTGLDVLTMSNAQLASGKIDSAQDQIGSMISELGGKAAQLGFMADTLMISIQNQTAARSSFIDANIADSMATLQRFKGLAQIANSVFTQSLNEQSQLASMVQQMR</sequence>
<dbReference type="GO" id="GO:0005576">
    <property type="term" value="C:extracellular region"/>
    <property type="evidence" value="ECO:0007669"/>
    <property type="project" value="UniProtKB-SubCell"/>
</dbReference>
<dbReference type="AlphaFoldDB" id="A0A077ATS0"/>
<dbReference type="HOGENOM" id="CLU_544789_0_0_5"/>
<dbReference type="PANTHER" id="PTHR42792">
    <property type="entry name" value="FLAGELLIN"/>
    <property type="match status" value="1"/>
</dbReference>
<accession>A0A077ATS0</accession>
<evidence type="ECO:0000313" key="8">
    <source>
        <dbReference type="Proteomes" id="UP000028926"/>
    </source>
</evidence>
<dbReference type="GO" id="GO:0009288">
    <property type="term" value="C:bacterial-type flagellum"/>
    <property type="evidence" value="ECO:0007669"/>
    <property type="project" value="UniProtKB-SubCell"/>
</dbReference>
<dbReference type="Gene3D" id="1.20.1330.10">
    <property type="entry name" value="f41 fragment of flagellin, N-terminal domain"/>
    <property type="match status" value="2"/>
</dbReference>
<evidence type="ECO:0000256" key="4">
    <source>
        <dbReference type="ARBA" id="ARBA00023143"/>
    </source>
</evidence>
<dbReference type="EMBL" id="CP008941">
    <property type="protein sequence ID" value="AIK95791.1"/>
    <property type="molecule type" value="Genomic_DNA"/>
</dbReference>
<keyword evidence="4" id="KW-0975">Bacterial flagellum</keyword>
<comment type="similarity">
    <text evidence="3">Belongs to the bacterial flagellin family.</text>
</comment>
<name>A0A077ATS0_9PROT</name>
<dbReference type="InterPro" id="IPR001492">
    <property type="entry name" value="Flagellin"/>
</dbReference>
<dbReference type="Proteomes" id="UP000028926">
    <property type="component" value="Chromosome"/>
</dbReference>
<protein>
    <recommendedName>
        <fullName evidence="6">Flagellin N-terminal domain-containing protein</fullName>
    </recommendedName>
</protein>
<gene>
    <name evidence="7" type="ORF">ID47_02150</name>
</gene>
<dbReference type="InterPro" id="IPR001029">
    <property type="entry name" value="Flagellin_N"/>
</dbReference>
<feature type="compositionally biased region" description="Polar residues" evidence="5">
    <location>
        <begin position="35"/>
        <end position="45"/>
    </location>
</feature>
<dbReference type="eggNOG" id="COG1344">
    <property type="taxonomic scope" value="Bacteria"/>
</dbReference>
<evidence type="ECO:0000313" key="7">
    <source>
        <dbReference type="EMBL" id="AIK95791.1"/>
    </source>
</evidence>
<dbReference type="SUPFAM" id="SSF64518">
    <property type="entry name" value="Phase 1 flagellin"/>
    <property type="match status" value="1"/>
</dbReference>
<dbReference type="OrthoDB" id="9796789at2"/>
<keyword evidence="8" id="KW-1185">Reference proteome</keyword>
<dbReference type="RefSeq" id="WP_038463250.1">
    <property type="nucleotide sequence ID" value="NZ_CP008941.1"/>
</dbReference>
<evidence type="ECO:0000256" key="5">
    <source>
        <dbReference type="SAM" id="MobiDB-lite"/>
    </source>
</evidence>
<reference evidence="7 8" key="1">
    <citation type="submission" date="2014-07" db="EMBL/GenBank/DDBJ databases">
        <title>Comparative genomic insights into amoeba endosymbionts belonging to the families of Holosporaceae and Candidatus Midichloriaceae within Rickettsiales.</title>
        <authorList>
            <person name="Wang Z."/>
            <person name="Wu M."/>
        </authorList>
    </citation>
    <scope>NUCLEOTIDE SEQUENCE [LARGE SCALE GENOMIC DNA]</scope>
    <source>
        <strain evidence="7">PRA3</strain>
    </source>
</reference>
<dbReference type="PRINTS" id="PR00207">
    <property type="entry name" value="FLAGELLIN"/>
</dbReference>
<organism evidence="7 8">
    <name type="scientific">Candidatus Odyssella acanthamoebae</name>
    <dbReference type="NCBI Taxonomy" id="91604"/>
    <lineage>
        <taxon>Bacteria</taxon>
        <taxon>Pseudomonadati</taxon>
        <taxon>Pseudomonadota</taxon>
        <taxon>Alphaproteobacteria</taxon>
        <taxon>Holosporales</taxon>
        <taxon>Candidatus Paracaedibacteraceae</taxon>
        <taxon>Candidatus Odyssella</taxon>
    </lineage>
</organism>
<feature type="domain" description="Flagellin N-terminal" evidence="6">
    <location>
        <begin position="6"/>
        <end position="139"/>
    </location>
</feature>